<proteinExistence type="predicted"/>
<protein>
    <recommendedName>
        <fullName evidence="3">Lipoprotein</fullName>
    </recommendedName>
</protein>
<comment type="caution">
    <text evidence="1">The sequence shown here is derived from an EMBL/GenBank/DDBJ whole genome shotgun (WGS) entry which is preliminary data.</text>
</comment>
<dbReference type="EMBL" id="FOIB01000010">
    <property type="protein sequence ID" value="SEU35062.1"/>
    <property type="molecule type" value="Genomic_DNA"/>
</dbReference>
<evidence type="ECO:0000313" key="2">
    <source>
        <dbReference type="Proteomes" id="UP000183760"/>
    </source>
</evidence>
<evidence type="ECO:0008006" key="3">
    <source>
        <dbReference type="Google" id="ProtNLM"/>
    </source>
</evidence>
<name>A0ABY1CS34_MYXFU</name>
<sequence>MKIKTKVRGGPRGCGPGGISIWYDDVLQQLP</sequence>
<gene>
    <name evidence="1" type="ORF">SAMN05443572_110190</name>
</gene>
<keyword evidence="2" id="KW-1185">Reference proteome</keyword>
<organism evidence="1 2">
    <name type="scientific">Myxococcus fulvus</name>
    <dbReference type="NCBI Taxonomy" id="33"/>
    <lineage>
        <taxon>Bacteria</taxon>
        <taxon>Pseudomonadati</taxon>
        <taxon>Myxococcota</taxon>
        <taxon>Myxococcia</taxon>
        <taxon>Myxococcales</taxon>
        <taxon>Cystobacterineae</taxon>
        <taxon>Myxococcaceae</taxon>
        <taxon>Myxococcus</taxon>
    </lineage>
</organism>
<evidence type="ECO:0000313" key="1">
    <source>
        <dbReference type="EMBL" id="SEU35062.1"/>
    </source>
</evidence>
<dbReference type="Proteomes" id="UP000183760">
    <property type="component" value="Unassembled WGS sequence"/>
</dbReference>
<reference evidence="1 2" key="1">
    <citation type="submission" date="2016-10" db="EMBL/GenBank/DDBJ databases">
        <authorList>
            <person name="Varghese N."/>
            <person name="Submissions S."/>
        </authorList>
    </citation>
    <scope>NUCLEOTIDE SEQUENCE [LARGE SCALE GENOMIC DNA]</scope>
    <source>
        <strain evidence="1 2">DSM 16525</strain>
    </source>
</reference>
<accession>A0ABY1CS34</accession>